<comment type="caution">
    <text evidence="5">The sequence shown here is derived from an EMBL/GenBank/DDBJ whole genome shotgun (WGS) entry which is preliminary data.</text>
</comment>
<evidence type="ECO:0000259" key="4">
    <source>
        <dbReference type="Pfam" id="PF04577"/>
    </source>
</evidence>
<dbReference type="InterPro" id="IPR007657">
    <property type="entry name" value="Glycosyltransferase_61"/>
</dbReference>
<dbReference type="PANTHER" id="PTHR20961">
    <property type="entry name" value="GLYCOSYLTRANSFERASE"/>
    <property type="match status" value="1"/>
</dbReference>
<sequence>MNTIVAETGGKTVRKVLYEACRLQRQWPENIQPQDTAFFSINKTFELPVSYVLRLEKASLLADGVVFRAGHIYDETFVGPAFRVHNWRGLVYIYLTLPKVALPPGVRYLLVHDDWANNYYHWIADSLPRLFTVREQLPELTLLLPDNYTAPFIEETLRVFGVKHIQRLKSNVRYAVDDLLVPLRVAPLTNYRPEVMRELSAFLLKQFQPLPHTGLGKRIYISRSRATRRKVINEQQVIKMLAAKGFAIVCFEDYTFQEQVSIAAQAQYLVSIHGAGLTNMLFMPPNGCVLELQMRDDGSNCFYYTMADSLNIKYYYQFCETIDANLSVQDADLLVNVSELSNVIDLMINE</sequence>
<dbReference type="EMBL" id="JABKAV010000047">
    <property type="protein sequence ID" value="NVO85926.1"/>
    <property type="molecule type" value="Genomic_DNA"/>
</dbReference>
<keyword evidence="6" id="KW-1185">Reference proteome</keyword>
<dbReference type="Pfam" id="PF04577">
    <property type="entry name" value="Glyco_transf_61"/>
    <property type="match status" value="1"/>
</dbReference>
<dbReference type="InterPro" id="IPR049625">
    <property type="entry name" value="Glyco_transf_61_cat"/>
</dbReference>
<keyword evidence="2" id="KW-0808">Transferase</keyword>
<keyword evidence="1" id="KW-0328">Glycosyltransferase</keyword>
<dbReference type="Proteomes" id="UP000626554">
    <property type="component" value="Unassembled WGS sequence"/>
</dbReference>
<dbReference type="RefSeq" id="WP_176900644.1">
    <property type="nucleotide sequence ID" value="NZ_JABKAV010000047.1"/>
</dbReference>
<evidence type="ECO:0000313" key="5">
    <source>
        <dbReference type="EMBL" id="NVO85926.1"/>
    </source>
</evidence>
<organism evidence="5 6">
    <name type="scientific">Hymenobacter terrestris</name>
    <dbReference type="NCBI Taxonomy" id="2748310"/>
    <lineage>
        <taxon>Bacteria</taxon>
        <taxon>Pseudomonadati</taxon>
        <taxon>Bacteroidota</taxon>
        <taxon>Cytophagia</taxon>
        <taxon>Cytophagales</taxon>
        <taxon>Hymenobacteraceae</taxon>
        <taxon>Hymenobacter</taxon>
    </lineage>
</organism>
<evidence type="ECO:0000256" key="2">
    <source>
        <dbReference type="ARBA" id="ARBA00022679"/>
    </source>
</evidence>
<gene>
    <name evidence="5" type="ORF">HW556_13640</name>
</gene>
<reference evidence="5 6" key="1">
    <citation type="submission" date="2020-05" db="EMBL/GenBank/DDBJ databases">
        <title>Hymenobacter terrestris sp. nov. and Hymenobacter lapidiphilus sp. nov., isolated from regoliths in Antarctica.</title>
        <authorList>
            <person name="Sedlacek I."/>
            <person name="Pantucek R."/>
            <person name="Zeman M."/>
            <person name="Holochova P."/>
            <person name="Kralova S."/>
            <person name="Stankova E."/>
            <person name="Sedo O."/>
            <person name="Micenkova L."/>
            <person name="Svec P."/>
            <person name="Gupta V."/>
            <person name="Sood U."/>
            <person name="Korpole U.S."/>
            <person name="Lal R."/>
        </authorList>
    </citation>
    <scope>NUCLEOTIDE SEQUENCE [LARGE SCALE GENOMIC DNA]</scope>
    <source>
        <strain evidence="5 6">P5252</strain>
    </source>
</reference>
<feature type="domain" description="Glycosyltransferase 61 catalytic" evidence="4">
    <location>
        <begin position="119"/>
        <end position="290"/>
    </location>
</feature>
<name>A0ABX2Q4N1_9BACT</name>
<proteinExistence type="predicted"/>
<keyword evidence="3" id="KW-0325">Glycoprotein</keyword>
<evidence type="ECO:0000256" key="3">
    <source>
        <dbReference type="ARBA" id="ARBA00023180"/>
    </source>
</evidence>
<accession>A0ABX2Q4N1</accession>
<protein>
    <submittedName>
        <fullName evidence="5">Glycosyltransferase family 61 protein</fullName>
    </submittedName>
</protein>
<evidence type="ECO:0000313" key="6">
    <source>
        <dbReference type="Proteomes" id="UP000626554"/>
    </source>
</evidence>
<evidence type="ECO:0000256" key="1">
    <source>
        <dbReference type="ARBA" id="ARBA00022676"/>
    </source>
</evidence>